<evidence type="ECO:0000256" key="1">
    <source>
        <dbReference type="ARBA" id="ARBA00001933"/>
    </source>
</evidence>
<evidence type="ECO:0000256" key="5">
    <source>
        <dbReference type="ARBA" id="ARBA00022898"/>
    </source>
</evidence>
<dbReference type="RefSeq" id="WP_033192212.1">
    <property type="nucleotide sequence ID" value="NZ_CP014334.2"/>
</dbReference>
<evidence type="ECO:0000256" key="6">
    <source>
        <dbReference type="ARBA" id="ARBA00050776"/>
    </source>
</evidence>
<dbReference type="InterPro" id="IPR015424">
    <property type="entry name" value="PyrdxlP-dep_Trfase"/>
</dbReference>
<dbReference type="PIRSF" id="PIRSF005572">
    <property type="entry name" value="NifS"/>
    <property type="match status" value="1"/>
</dbReference>
<accession>A0AAI8CKU9</accession>
<dbReference type="EMBL" id="CP014334">
    <property type="protein sequence ID" value="AMW33240.1"/>
    <property type="molecule type" value="Genomic_DNA"/>
</dbReference>
<evidence type="ECO:0000259" key="9">
    <source>
        <dbReference type="Pfam" id="PF00266"/>
    </source>
</evidence>
<dbReference type="Pfam" id="PF00266">
    <property type="entry name" value="Aminotran_5"/>
    <property type="match status" value="1"/>
</dbReference>
<feature type="domain" description="Aminotransferase class V" evidence="9">
    <location>
        <begin position="31"/>
        <end position="409"/>
    </location>
</feature>
<organism evidence="10 11">
    <name type="scientific">Fervidobacterium islandicum</name>
    <dbReference type="NCBI Taxonomy" id="2423"/>
    <lineage>
        <taxon>Bacteria</taxon>
        <taxon>Thermotogati</taxon>
        <taxon>Thermotogota</taxon>
        <taxon>Thermotogae</taxon>
        <taxon>Thermotogales</taxon>
        <taxon>Fervidobacteriaceae</taxon>
        <taxon>Fervidobacterium</taxon>
    </lineage>
</organism>
<protein>
    <recommendedName>
        <fullName evidence="3 8">Cysteine desulfurase</fullName>
        <ecNumber evidence="3 8">2.8.1.7</ecNumber>
    </recommendedName>
</protein>
<dbReference type="Gene3D" id="3.90.1150.10">
    <property type="entry name" value="Aspartate Aminotransferase, domain 1"/>
    <property type="match status" value="1"/>
</dbReference>
<dbReference type="InterPro" id="IPR020578">
    <property type="entry name" value="Aminotrans_V_PyrdxlP_BS"/>
</dbReference>
<dbReference type="NCBIfam" id="TIGR01979">
    <property type="entry name" value="sufS"/>
    <property type="match status" value="1"/>
</dbReference>
<keyword evidence="11" id="KW-1185">Reference proteome</keyword>
<comment type="similarity">
    <text evidence="2 8">Belongs to the class-V pyridoxal-phosphate-dependent aminotransferase family. Csd subfamily.</text>
</comment>
<dbReference type="GO" id="GO:0030170">
    <property type="term" value="F:pyridoxal phosphate binding"/>
    <property type="evidence" value="ECO:0007669"/>
    <property type="project" value="UniProtKB-UniRule"/>
</dbReference>
<comment type="catalytic activity">
    <reaction evidence="6 8">
        <text>(sulfur carrier)-H + L-cysteine = (sulfur carrier)-SH + L-alanine</text>
        <dbReference type="Rhea" id="RHEA:43892"/>
        <dbReference type="Rhea" id="RHEA-COMP:14737"/>
        <dbReference type="Rhea" id="RHEA-COMP:14739"/>
        <dbReference type="ChEBI" id="CHEBI:29917"/>
        <dbReference type="ChEBI" id="CHEBI:35235"/>
        <dbReference type="ChEBI" id="CHEBI:57972"/>
        <dbReference type="ChEBI" id="CHEBI:64428"/>
        <dbReference type="EC" id="2.8.1.7"/>
    </reaction>
</comment>
<dbReference type="Gene3D" id="3.40.640.10">
    <property type="entry name" value="Type I PLP-dependent aspartate aminotransferase-like (Major domain)"/>
    <property type="match status" value="1"/>
</dbReference>
<dbReference type="PANTHER" id="PTHR43586:SF8">
    <property type="entry name" value="CYSTEINE DESULFURASE 1, CHLOROPLASTIC"/>
    <property type="match status" value="1"/>
</dbReference>
<dbReference type="SUPFAM" id="SSF53383">
    <property type="entry name" value="PLP-dependent transferases"/>
    <property type="match status" value="1"/>
</dbReference>
<gene>
    <name evidence="10" type="ORF">NA23_08315</name>
</gene>
<sequence length="421" mass="47184">MRSTVFSDEEFSNILNDFPALKRNINGKRLVYLDNAASTLKCKSVIEKMTDFYLYHYSNIHRAVHTLASEATVAYEQAREKVANFLNASSEEIIFTSGTTMGINFLVNSLAKSGILKTEDTVLISQVEHHANLVPWVRLSKFYGFKVAYITADEKGVITNESILKTKESIPNPKVVSITGQSNVTGQEMPIELIRETFKNATLIVDGAQLVPHKKVDVKKLDVDFLVFSGHKILGPTGIGVLYGKKALLEQLEPFLYGGEMIDKVTFEDVTFNVLPYRFEAGTQHITGAVGLGYTIDYLESIGFEKVEKHVEELSNYLLEKMMELDFVEVYGPIDSSHKSLVSFNVKGVHPHDVSHILDENFGVATRSGHHCAQPLMGVLAKGSKIDFPNSTVRASVYLYNTKEDIDVLIEGLKYIRRWFE</sequence>
<dbReference type="InterPro" id="IPR015421">
    <property type="entry name" value="PyrdxlP-dep_Trfase_major"/>
</dbReference>
<dbReference type="InterPro" id="IPR010970">
    <property type="entry name" value="Cys_dSase_SufS"/>
</dbReference>
<evidence type="ECO:0000256" key="8">
    <source>
        <dbReference type="RuleBase" id="RU004506"/>
    </source>
</evidence>
<dbReference type="GO" id="GO:0031071">
    <property type="term" value="F:cysteine desulfurase activity"/>
    <property type="evidence" value="ECO:0007669"/>
    <property type="project" value="UniProtKB-UniRule"/>
</dbReference>
<proteinExistence type="inferred from homology"/>
<evidence type="ECO:0000313" key="10">
    <source>
        <dbReference type="EMBL" id="AMW33240.1"/>
    </source>
</evidence>
<evidence type="ECO:0000256" key="4">
    <source>
        <dbReference type="ARBA" id="ARBA00022679"/>
    </source>
</evidence>
<reference evidence="10 11" key="1">
    <citation type="journal article" date="2015" name="Stand. Genomic Sci.">
        <title>Genome sequence of a native-feather degrading extremely thermophilic Eubacterium, Fervidobacterium islandicum AW-1.</title>
        <authorList>
            <person name="Lee Y.J."/>
            <person name="Jeong H."/>
            <person name="Park G.S."/>
            <person name="Kwak Y."/>
            <person name="Lee S.J."/>
            <person name="Lee S.J."/>
            <person name="Park M.K."/>
            <person name="Kim J.Y."/>
            <person name="Kang H.K."/>
            <person name="Shin J.H."/>
            <person name="Lee D.W."/>
        </authorList>
    </citation>
    <scope>NUCLEOTIDE SEQUENCE [LARGE SCALE GENOMIC DNA]</scope>
    <source>
        <strain evidence="10 11">AW-1</strain>
    </source>
</reference>
<keyword evidence="4 8" id="KW-0808">Transferase</keyword>
<dbReference type="InterPro" id="IPR000192">
    <property type="entry name" value="Aminotrans_V_dom"/>
</dbReference>
<dbReference type="AlphaFoldDB" id="A0AAI8CKU9"/>
<dbReference type="InterPro" id="IPR015422">
    <property type="entry name" value="PyrdxlP-dep_Trfase_small"/>
</dbReference>
<dbReference type="InterPro" id="IPR016454">
    <property type="entry name" value="Cysteine_dSase"/>
</dbReference>
<comment type="cofactor">
    <cofactor evidence="1 7">
        <name>pyridoxal 5'-phosphate</name>
        <dbReference type="ChEBI" id="CHEBI:597326"/>
    </cofactor>
</comment>
<dbReference type="PANTHER" id="PTHR43586">
    <property type="entry name" value="CYSTEINE DESULFURASE"/>
    <property type="match status" value="1"/>
</dbReference>
<dbReference type="PROSITE" id="PS00595">
    <property type="entry name" value="AA_TRANSFER_CLASS_5"/>
    <property type="match status" value="1"/>
</dbReference>
<comment type="function">
    <text evidence="8">Catalyzes the removal of elemental sulfur and selenium atoms from L-cysteine, L-cystine, L-selenocysteine, and L-selenocystine to produce L-alanine.</text>
</comment>
<dbReference type="CDD" id="cd06453">
    <property type="entry name" value="SufS_like"/>
    <property type="match status" value="1"/>
</dbReference>
<evidence type="ECO:0000256" key="7">
    <source>
        <dbReference type="RuleBase" id="RU004504"/>
    </source>
</evidence>
<name>A0AAI8CKU9_FERIS</name>
<dbReference type="GO" id="GO:0006534">
    <property type="term" value="P:cysteine metabolic process"/>
    <property type="evidence" value="ECO:0007669"/>
    <property type="project" value="UniProtKB-UniRule"/>
</dbReference>
<dbReference type="Proteomes" id="UP000093740">
    <property type="component" value="Chromosome"/>
</dbReference>
<evidence type="ECO:0000256" key="2">
    <source>
        <dbReference type="ARBA" id="ARBA00010447"/>
    </source>
</evidence>
<evidence type="ECO:0000313" key="11">
    <source>
        <dbReference type="Proteomes" id="UP000093740"/>
    </source>
</evidence>
<evidence type="ECO:0000256" key="3">
    <source>
        <dbReference type="ARBA" id="ARBA00012239"/>
    </source>
</evidence>
<dbReference type="EC" id="2.8.1.7" evidence="3 8"/>
<keyword evidence="5 8" id="KW-0663">Pyridoxal phosphate</keyword>
<dbReference type="KEGG" id="fia:NA23_08315"/>